<reference evidence="1" key="1">
    <citation type="journal article" date="2015" name="Nature">
        <title>Complex archaea that bridge the gap between prokaryotes and eukaryotes.</title>
        <authorList>
            <person name="Spang A."/>
            <person name="Saw J.H."/>
            <person name="Jorgensen S.L."/>
            <person name="Zaremba-Niedzwiedzka K."/>
            <person name="Martijn J."/>
            <person name="Lind A.E."/>
            <person name="van Eijk R."/>
            <person name="Schleper C."/>
            <person name="Guy L."/>
            <person name="Ettema T.J."/>
        </authorList>
    </citation>
    <scope>NUCLEOTIDE SEQUENCE</scope>
</reference>
<sequence length="47" mass="5414">MLGIDALGLILIFDDSYSLLSNPRMKGLFLLIIESFLTEEVYFLLYI</sequence>
<name>A0A0F9M560_9ZZZZ</name>
<accession>A0A0F9M560</accession>
<dbReference type="AlphaFoldDB" id="A0A0F9M560"/>
<comment type="caution">
    <text evidence="1">The sequence shown here is derived from an EMBL/GenBank/DDBJ whole genome shotgun (WGS) entry which is preliminary data.</text>
</comment>
<evidence type="ECO:0000313" key="1">
    <source>
        <dbReference type="EMBL" id="KKM71770.1"/>
    </source>
</evidence>
<proteinExistence type="predicted"/>
<gene>
    <name evidence="1" type="ORF">LCGC14_1427290</name>
</gene>
<dbReference type="EMBL" id="LAZR01009578">
    <property type="protein sequence ID" value="KKM71770.1"/>
    <property type="molecule type" value="Genomic_DNA"/>
</dbReference>
<organism evidence="1">
    <name type="scientific">marine sediment metagenome</name>
    <dbReference type="NCBI Taxonomy" id="412755"/>
    <lineage>
        <taxon>unclassified sequences</taxon>
        <taxon>metagenomes</taxon>
        <taxon>ecological metagenomes</taxon>
    </lineage>
</organism>
<protein>
    <submittedName>
        <fullName evidence="1">Uncharacterized protein</fullName>
    </submittedName>
</protein>